<dbReference type="Proteomes" id="UP000618460">
    <property type="component" value="Unassembled WGS sequence"/>
</dbReference>
<evidence type="ECO:0000256" key="3">
    <source>
        <dbReference type="ARBA" id="ARBA00022989"/>
    </source>
</evidence>
<reference evidence="6" key="1">
    <citation type="journal article" date="2014" name="Int. J. Syst. Evol. Microbiol.">
        <title>Complete genome sequence of Corynebacterium casei LMG S-19264T (=DSM 44701T), isolated from a smear-ripened cheese.</title>
        <authorList>
            <consortium name="US DOE Joint Genome Institute (JGI-PGF)"/>
            <person name="Walter F."/>
            <person name="Albersmeier A."/>
            <person name="Kalinowski J."/>
            <person name="Ruckert C."/>
        </authorList>
    </citation>
    <scope>NUCLEOTIDE SEQUENCE</scope>
    <source>
        <strain evidence="6">CGMCC 1.6333</strain>
    </source>
</reference>
<comment type="similarity">
    <text evidence="5">Belongs to the UPF0344 family.</text>
</comment>
<organism evidence="6 7">
    <name type="scientific">Paraliobacillus quinghaiensis</name>
    <dbReference type="NCBI Taxonomy" id="470815"/>
    <lineage>
        <taxon>Bacteria</taxon>
        <taxon>Bacillati</taxon>
        <taxon>Bacillota</taxon>
        <taxon>Bacilli</taxon>
        <taxon>Bacillales</taxon>
        <taxon>Bacillaceae</taxon>
        <taxon>Paraliobacillus</taxon>
    </lineage>
</organism>
<keyword evidence="1 5" id="KW-1003">Cell membrane</keyword>
<dbReference type="OrthoDB" id="2365314at2"/>
<keyword evidence="4 5" id="KW-0472">Membrane</keyword>
<feature type="transmembrane region" description="Helical" evidence="5">
    <location>
        <begin position="36"/>
        <end position="57"/>
    </location>
</feature>
<protein>
    <recommendedName>
        <fullName evidence="5">UPF0344 protein GCM10011351_08560</fullName>
    </recommendedName>
</protein>
<gene>
    <name evidence="6" type="primary">yisL</name>
    <name evidence="6" type="ORF">GCM10011351_08560</name>
</gene>
<reference evidence="6" key="2">
    <citation type="submission" date="2020-09" db="EMBL/GenBank/DDBJ databases">
        <authorList>
            <person name="Sun Q."/>
            <person name="Zhou Y."/>
        </authorList>
    </citation>
    <scope>NUCLEOTIDE SEQUENCE</scope>
    <source>
        <strain evidence="6">CGMCC 1.6333</strain>
    </source>
</reference>
<keyword evidence="7" id="KW-1185">Reference proteome</keyword>
<dbReference type="Pfam" id="PF07457">
    <property type="entry name" value="DUF1516"/>
    <property type="match status" value="1"/>
</dbReference>
<evidence type="ECO:0000313" key="7">
    <source>
        <dbReference type="Proteomes" id="UP000618460"/>
    </source>
</evidence>
<feature type="transmembrane region" description="Helical" evidence="5">
    <location>
        <begin position="69"/>
        <end position="87"/>
    </location>
</feature>
<proteinExistence type="inferred from homology"/>
<feature type="transmembrane region" description="Helical" evidence="5">
    <location>
        <begin position="99"/>
        <end position="120"/>
    </location>
</feature>
<dbReference type="InterPro" id="IPR010899">
    <property type="entry name" value="UPF0344"/>
</dbReference>
<dbReference type="EMBL" id="BMLG01000002">
    <property type="protein sequence ID" value="GGM25170.1"/>
    <property type="molecule type" value="Genomic_DNA"/>
</dbReference>
<feature type="transmembrane region" description="Helical" evidence="5">
    <location>
        <begin position="6"/>
        <end position="24"/>
    </location>
</feature>
<accession>A0A917TJ73</accession>
<sequence>MIHLHITSWVLALILFAVTYSLYKQDKQKPAKISHMITRVTYLLIIYSGGDLLYGYITSGTWDAYMAEMIVKIAAGLWVVACLEMLLVRYAKGKPIKGFFVQLIVALVIVLALGFGRLPWGLLPL</sequence>
<evidence type="ECO:0000256" key="4">
    <source>
        <dbReference type="ARBA" id="ARBA00023136"/>
    </source>
</evidence>
<evidence type="ECO:0000256" key="5">
    <source>
        <dbReference type="HAMAP-Rule" id="MF_01536"/>
    </source>
</evidence>
<evidence type="ECO:0000256" key="2">
    <source>
        <dbReference type="ARBA" id="ARBA00022692"/>
    </source>
</evidence>
<dbReference type="AlphaFoldDB" id="A0A917TJ73"/>
<comment type="caution">
    <text evidence="6">The sequence shown here is derived from an EMBL/GenBank/DDBJ whole genome shotgun (WGS) entry which is preliminary data.</text>
</comment>
<dbReference type="GO" id="GO:0005886">
    <property type="term" value="C:plasma membrane"/>
    <property type="evidence" value="ECO:0007669"/>
    <property type="project" value="UniProtKB-SubCell"/>
</dbReference>
<evidence type="ECO:0000256" key="1">
    <source>
        <dbReference type="ARBA" id="ARBA00022475"/>
    </source>
</evidence>
<dbReference type="RefSeq" id="WP_117153302.1">
    <property type="nucleotide sequence ID" value="NZ_BMLG01000002.1"/>
</dbReference>
<name>A0A917TJ73_9BACI</name>
<comment type="subcellular location">
    <subcellularLocation>
        <location evidence="5">Cell membrane</location>
        <topology evidence="5">Multi-pass membrane protein</topology>
    </subcellularLocation>
</comment>
<dbReference type="HAMAP" id="MF_01536">
    <property type="entry name" value="UPF0344"/>
    <property type="match status" value="1"/>
</dbReference>
<keyword evidence="2 5" id="KW-0812">Transmembrane</keyword>
<evidence type="ECO:0000313" key="6">
    <source>
        <dbReference type="EMBL" id="GGM25170.1"/>
    </source>
</evidence>
<keyword evidence="3 5" id="KW-1133">Transmembrane helix</keyword>